<organism evidence="6 7">
    <name type="scientific">Wenjunlia vitaminophila</name>
    <name type="common">Streptomyces vitaminophilus</name>
    <dbReference type="NCBI Taxonomy" id="76728"/>
    <lineage>
        <taxon>Bacteria</taxon>
        <taxon>Bacillati</taxon>
        <taxon>Actinomycetota</taxon>
        <taxon>Actinomycetes</taxon>
        <taxon>Kitasatosporales</taxon>
        <taxon>Streptomycetaceae</taxon>
        <taxon>Wenjunlia</taxon>
    </lineage>
</organism>
<dbReference type="OrthoDB" id="9807888at2"/>
<keyword evidence="3 4" id="KW-0732">Signal</keyword>
<dbReference type="SUPFAM" id="SSF53850">
    <property type="entry name" value="Periplasmic binding protein-like II"/>
    <property type="match status" value="1"/>
</dbReference>
<sequence>MRTRTRPGRGRRGLRGWGGVSGMVCACALALTATAMPLLGDEPGSADPTARGPRVVHANRAADEDCDTASLRPTGFEESGAALERIRKRRKLVVGVDQNSYLWGYRDPASGELVGFDIALAKAIARDILDDEDAIIFKMVPTDQRESQIEARNVDMVVRTMSITCDRMDRVAFSTAYFEAGQQLLVPKSSGIREYDAGLAGKRVCTARKSTGEDKLRLDGHGARLVLVDNQLDCLVRLQLGEVDAVLTDNALGAGQAAQDPQVHLVGDRVTDEYYGIAMHRGDTDLVRRVNKVLEDYRAGGVDSEWMRSFDTWLGDHLERPPLPPEANYRD</sequence>
<dbReference type="GO" id="GO:0006865">
    <property type="term" value="P:amino acid transport"/>
    <property type="evidence" value="ECO:0007669"/>
    <property type="project" value="TreeGrafter"/>
</dbReference>
<dbReference type="Pfam" id="PF00497">
    <property type="entry name" value="SBP_bac_3"/>
    <property type="match status" value="1"/>
</dbReference>
<dbReference type="PANTHER" id="PTHR30085">
    <property type="entry name" value="AMINO ACID ABC TRANSPORTER PERMEASE"/>
    <property type="match status" value="1"/>
</dbReference>
<dbReference type="AlphaFoldDB" id="A0A0T6LPM3"/>
<evidence type="ECO:0000313" key="6">
    <source>
        <dbReference type="EMBL" id="KRV47897.1"/>
    </source>
</evidence>
<dbReference type="PROSITE" id="PS51257">
    <property type="entry name" value="PROKAR_LIPOPROTEIN"/>
    <property type="match status" value="1"/>
</dbReference>
<evidence type="ECO:0000256" key="1">
    <source>
        <dbReference type="ARBA" id="ARBA00010333"/>
    </source>
</evidence>
<evidence type="ECO:0000256" key="3">
    <source>
        <dbReference type="ARBA" id="ARBA00022729"/>
    </source>
</evidence>
<feature type="chain" id="PRO_5039714677" evidence="4">
    <location>
        <begin position="36"/>
        <end position="331"/>
    </location>
</feature>
<evidence type="ECO:0000256" key="2">
    <source>
        <dbReference type="ARBA" id="ARBA00022448"/>
    </source>
</evidence>
<dbReference type="eggNOG" id="COG0834">
    <property type="taxonomic scope" value="Bacteria"/>
</dbReference>
<dbReference type="InterPro" id="IPR051455">
    <property type="entry name" value="Bact_solute-bind_prot3"/>
</dbReference>
<dbReference type="PANTHER" id="PTHR30085:SF6">
    <property type="entry name" value="ABC TRANSPORTER GLUTAMINE-BINDING PROTEIN GLNH"/>
    <property type="match status" value="1"/>
</dbReference>
<dbReference type="InterPro" id="IPR001638">
    <property type="entry name" value="Solute-binding_3/MltF_N"/>
</dbReference>
<gene>
    <name evidence="6" type="ORF">AQ490_05970</name>
</gene>
<reference evidence="6 7" key="1">
    <citation type="submission" date="2015-10" db="EMBL/GenBank/DDBJ databases">
        <title>Draft genome sequence of pyrrolomycin-producing Streptomyces vitaminophilus.</title>
        <authorList>
            <person name="Graham D.E."/>
            <person name="Mahan K.M."/>
            <person name="Klingeman D.M."/>
            <person name="Hettich R.L."/>
            <person name="Parry R.J."/>
        </authorList>
    </citation>
    <scope>NUCLEOTIDE SEQUENCE [LARGE SCALE GENOMIC DNA]</scope>
    <source>
        <strain evidence="6 7">ATCC 31673</strain>
    </source>
</reference>
<name>A0A0T6LPM3_WENVI</name>
<keyword evidence="2" id="KW-0813">Transport</keyword>
<evidence type="ECO:0000256" key="4">
    <source>
        <dbReference type="SAM" id="SignalP"/>
    </source>
</evidence>
<dbReference type="Proteomes" id="UP000050867">
    <property type="component" value="Unassembled WGS sequence"/>
</dbReference>
<dbReference type="GO" id="GO:0005576">
    <property type="term" value="C:extracellular region"/>
    <property type="evidence" value="ECO:0007669"/>
    <property type="project" value="TreeGrafter"/>
</dbReference>
<dbReference type="RefSeq" id="WP_040911015.1">
    <property type="nucleotide sequence ID" value="NZ_LLZU01000035.1"/>
</dbReference>
<evidence type="ECO:0000259" key="5">
    <source>
        <dbReference type="SMART" id="SM00062"/>
    </source>
</evidence>
<proteinExistence type="inferred from homology"/>
<dbReference type="STRING" id="76728.AQ490_05970"/>
<protein>
    <submittedName>
        <fullName evidence="6">Sugar-binding protein</fullName>
    </submittedName>
</protein>
<comment type="similarity">
    <text evidence="1">Belongs to the bacterial solute-binding protein 3 family.</text>
</comment>
<feature type="domain" description="Solute-binding protein family 3/N-terminal" evidence="5">
    <location>
        <begin position="91"/>
        <end position="317"/>
    </location>
</feature>
<accession>A0A0T6LPM3</accession>
<keyword evidence="7" id="KW-1185">Reference proteome</keyword>
<dbReference type="SMART" id="SM00062">
    <property type="entry name" value="PBPb"/>
    <property type="match status" value="1"/>
</dbReference>
<evidence type="ECO:0000313" key="7">
    <source>
        <dbReference type="Proteomes" id="UP000050867"/>
    </source>
</evidence>
<dbReference type="GO" id="GO:0030288">
    <property type="term" value="C:outer membrane-bounded periplasmic space"/>
    <property type="evidence" value="ECO:0007669"/>
    <property type="project" value="TreeGrafter"/>
</dbReference>
<dbReference type="Gene3D" id="3.40.190.10">
    <property type="entry name" value="Periplasmic binding protein-like II"/>
    <property type="match status" value="2"/>
</dbReference>
<comment type="caution">
    <text evidence="6">The sequence shown here is derived from an EMBL/GenBank/DDBJ whole genome shotgun (WGS) entry which is preliminary data.</text>
</comment>
<feature type="signal peptide" evidence="4">
    <location>
        <begin position="1"/>
        <end position="35"/>
    </location>
</feature>
<dbReference type="EMBL" id="LLZU01000035">
    <property type="protein sequence ID" value="KRV47897.1"/>
    <property type="molecule type" value="Genomic_DNA"/>
</dbReference>
<dbReference type="CDD" id="cd13690">
    <property type="entry name" value="PBP2_GluB"/>
    <property type="match status" value="1"/>
</dbReference>